<keyword evidence="1" id="KW-1133">Transmembrane helix</keyword>
<keyword evidence="1" id="KW-0812">Transmembrane</keyword>
<name>A0A7S3CUK7_9SPIT</name>
<dbReference type="AlphaFoldDB" id="A0A7S3CUK7"/>
<evidence type="ECO:0000256" key="1">
    <source>
        <dbReference type="SAM" id="Phobius"/>
    </source>
</evidence>
<organism evidence="2">
    <name type="scientific">Strombidium rassoulzadegani</name>
    <dbReference type="NCBI Taxonomy" id="1082188"/>
    <lineage>
        <taxon>Eukaryota</taxon>
        <taxon>Sar</taxon>
        <taxon>Alveolata</taxon>
        <taxon>Ciliophora</taxon>
        <taxon>Intramacronucleata</taxon>
        <taxon>Spirotrichea</taxon>
        <taxon>Oligotrichia</taxon>
        <taxon>Strombidiidae</taxon>
        <taxon>Strombidium</taxon>
    </lineage>
</organism>
<accession>A0A7S3CUK7</accession>
<feature type="transmembrane region" description="Helical" evidence="1">
    <location>
        <begin position="28"/>
        <end position="49"/>
    </location>
</feature>
<protein>
    <submittedName>
        <fullName evidence="2">Uncharacterized protein</fullName>
    </submittedName>
</protein>
<keyword evidence="1" id="KW-0472">Membrane</keyword>
<reference evidence="2" key="1">
    <citation type="submission" date="2021-01" db="EMBL/GenBank/DDBJ databases">
        <authorList>
            <person name="Corre E."/>
            <person name="Pelletier E."/>
            <person name="Niang G."/>
            <person name="Scheremetjew M."/>
            <person name="Finn R."/>
            <person name="Kale V."/>
            <person name="Holt S."/>
            <person name="Cochrane G."/>
            <person name="Meng A."/>
            <person name="Brown T."/>
            <person name="Cohen L."/>
        </authorList>
    </citation>
    <scope>NUCLEOTIDE SEQUENCE</scope>
    <source>
        <strain evidence="2">Ras09</strain>
    </source>
</reference>
<proteinExistence type="predicted"/>
<evidence type="ECO:0000313" key="2">
    <source>
        <dbReference type="EMBL" id="CAE0237653.1"/>
    </source>
</evidence>
<feature type="transmembrane region" description="Helical" evidence="1">
    <location>
        <begin position="56"/>
        <end position="78"/>
    </location>
</feature>
<dbReference type="EMBL" id="HBIA01019100">
    <property type="protein sequence ID" value="CAE0237653.1"/>
    <property type="molecule type" value="Transcribed_RNA"/>
</dbReference>
<sequence length="190" mass="22568">MVIYNIYYNVEVNDYWTYGNTWLVANTLYLIGQAIVGTLLAFEIPVFLLGFRVTRYYSFLMAIVYTVVFGIAGADWYYQLYLISQKNGYDFVTIFGNMVLAYNLIVHWSIIPVNLIIIIKELSMQQFTFLTGANYALNSKDTKYAREDLDWFLNPFTWIDLLWDAFFGYDVEDYWEENPSDEDHYYKNWS</sequence>
<gene>
    <name evidence="2" type="ORF">SRAS04492_LOCUS9462</name>
</gene>
<feature type="transmembrane region" description="Helical" evidence="1">
    <location>
        <begin position="98"/>
        <end position="119"/>
    </location>
</feature>